<accession>A0AAD5JVI9</accession>
<evidence type="ECO:0000313" key="2">
    <source>
        <dbReference type="EMBL" id="KAI9201364.1"/>
    </source>
</evidence>
<reference evidence="2" key="2">
    <citation type="submission" date="2023-02" db="EMBL/GenBank/DDBJ databases">
        <authorList>
            <person name="Swenson N.G."/>
            <person name="Wegrzyn J.L."/>
            <person name="Mcevoy S.L."/>
        </authorList>
    </citation>
    <scope>NUCLEOTIDE SEQUENCE</scope>
    <source>
        <strain evidence="2">91603</strain>
        <tissue evidence="2">Leaf</tissue>
    </source>
</reference>
<feature type="compositionally biased region" description="Low complexity" evidence="1">
    <location>
        <begin position="76"/>
        <end position="88"/>
    </location>
</feature>
<sequence length="171" mass="18744">MKNSQGVQIMTSLISILGELNLVEDLINCVDEDGNTVLHLTTYTNQYQRGGSSDQRAADVLIITASNGCRNEEEQQQQQIVDVDSSHGAGDHSSDKAKDDDKEQDSTVDSIKNGIIVVCSLFAIFYLEAILNLPGGIDREQLQSKPMNIADGHLINSDHSSALMSRVSFYR</sequence>
<reference evidence="2" key="1">
    <citation type="journal article" date="2022" name="Plant J.">
        <title>Strategies of tolerance reflected in two North American maple genomes.</title>
        <authorList>
            <person name="McEvoy S.L."/>
            <person name="Sezen U.U."/>
            <person name="Trouern-Trend A."/>
            <person name="McMahon S.M."/>
            <person name="Schaberg P.G."/>
            <person name="Yang J."/>
            <person name="Wegrzyn J.L."/>
            <person name="Swenson N.G."/>
        </authorList>
    </citation>
    <scope>NUCLEOTIDE SEQUENCE</scope>
    <source>
        <strain evidence="2">91603</strain>
    </source>
</reference>
<dbReference type="EMBL" id="JAJSOW010000001">
    <property type="protein sequence ID" value="KAI9201364.1"/>
    <property type="molecule type" value="Genomic_DNA"/>
</dbReference>
<dbReference type="AlphaFoldDB" id="A0AAD5JVI9"/>
<evidence type="ECO:0000256" key="1">
    <source>
        <dbReference type="SAM" id="MobiDB-lite"/>
    </source>
</evidence>
<keyword evidence="3" id="KW-1185">Reference proteome</keyword>
<feature type="compositionally biased region" description="Basic and acidic residues" evidence="1">
    <location>
        <begin position="89"/>
        <end position="105"/>
    </location>
</feature>
<protein>
    <submittedName>
        <fullName evidence="2">Uncharacterized protein</fullName>
    </submittedName>
</protein>
<proteinExistence type="predicted"/>
<name>A0AAD5JVI9_ACENE</name>
<dbReference type="Proteomes" id="UP001064489">
    <property type="component" value="Chromosome 9"/>
</dbReference>
<feature type="region of interest" description="Disordered" evidence="1">
    <location>
        <begin position="71"/>
        <end position="105"/>
    </location>
</feature>
<organism evidence="2 3">
    <name type="scientific">Acer negundo</name>
    <name type="common">Box elder</name>
    <dbReference type="NCBI Taxonomy" id="4023"/>
    <lineage>
        <taxon>Eukaryota</taxon>
        <taxon>Viridiplantae</taxon>
        <taxon>Streptophyta</taxon>
        <taxon>Embryophyta</taxon>
        <taxon>Tracheophyta</taxon>
        <taxon>Spermatophyta</taxon>
        <taxon>Magnoliopsida</taxon>
        <taxon>eudicotyledons</taxon>
        <taxon>Gunneridae</taxon>
        <taxon>Pentapetalae</taxon>
        <taxon>rosids</taxon>
        <taxon>malvids</taxon>
        <taxon>Sapindales</taxon>
        <taxon>Sapindaceae</taxon>
        <taxon>Hippocastanoideae</taxon>
        <taxon>Acereae</taxon>
        <taxon>Acer</taxon>
    </lineage>
</organism>
<evidence type="ECO:0000313" key="3">
    <source>
        <dbReference type="Proteomes" id="UP001064489"/>
    </source>
</evidence>
<gene>
    <name evidence="2" type="ORF">LWI28_022243</name>
</gene>
<comment type="caution">
    <text evidence="2">The sequence shown here is derived from an EMBL/GenBank/DDBJ whole genome shotgun (WGS) entry which is preliminary data.</text>
</comment>